<evidence type="ECO:0000313" key="1">
    <source>
        <dbReference type="EMBL" id="KAA8493040.1"/>
    </source>
</evidence>
<dbReference type="PANTHER" id="PTHR28180">
    <property type="entry name" value="CONSERVED MITOCHONDRIAL PROTEIN-RELATED"/>
    <property type="match status" value="1"/>
</dbReference>
<dbReference type="AlphaFoldDB" id="A0A5J4YQ01"/>
<dbReference type="InterPro" id="IPR029032">
    <property type="entry name" value="AhpD-like"/>
</dbReference>
<comment type="caution">
    <text evidence="1">The sequence shown here is derived from an EMBL/GenBank/DDBJ whole genome shotgun (WGS) entry which is preliminary data.</text>
</comment>
<dbReference type="Gene3D" id="1.20.1290.10">
    <property type="entry name" value="AhpD-like"/>
    <property type="match status" value="1"/>
</dbReference>
<organism evidence="1 2">
    <name type="scientific">Porphyridium purpureum</name>
    <name type="common">Red alga</name>
    <name type="synonym">Porphyridium cruentum</name>
    <dbReference type="NCBI Taxonomy" id="35688"/>
    <lineage>
        <taxon>Eukaryota</taxon>
        <taxon>Rhodophyta</taxon>
        <taxon>Bangiophyceae</taxon>
        <taxon>Porphyridiales</taxon>
        <taxon>Porphyridiaceae</taxon>
        <taxon>Porphyridium</taxon>
    </lineage>
</organism>
<dbReference type="SUPFAM" id="SSF69118">
    <property type="entry name" value="AhpD-like"/>
    <property type="match status" value="1"/>
</dbReference>
<evidence type="ECO:0008006" key="3">
    <source>
        <dbReference type="Google" id="ProtNLM"/>
    </source>
</evidence>
<proteinExistence type="predicted"/>
<dbReference type="EMBL" id="VRMN01000008">
    <property type="protein sequence ID" value="KAA8493040.1"/>
    <property type="molecule type" value="Genomic_DNA"/>
</dbReference>
<sequence>MEGFLDEELTREQAPLPVKTRQVILSALLSHHAQYSALCMLFARLDGREARARCGEAVLQNVAFSGFPKVINALRELQRAGLLEPSIIVARPEQDQNIFGAVYGQTANQVRNDIEATSDVLWEWIDQFVYHTVLSRSLLEPKLRELCIVALLCGSDLVSEPRILLGHMLGALRVGASQEEVRDVIRLSAQLSSLVRQNVDVATVKPIQSVLDRFERLAPAAAAEHKL</sequence>
<keyword evidence="2" id="KW-1185">Reference proteome</keyword>
<evidence type="ECO:0000313" key="2">
    <source>
        <dbReference type="Proteomes" id="UP000324585"/>
    </source>
</evidence>
<reference evidence="2" key="1">
    <citation type="journal article" date="2019" name="Nat. Commun.">
        <title>Expansion of phycobilisome linker gene families in mesophilic red algae.</title>
        <authorList>
            <person name="Lee J."/>
            <person name="Kim D."/>
            <person name="Bhattacharya D."/>
            <person name="Yoon H.S."/>
        </authorList>
    </citation>
    <scope>NUCLEOTIDE SEQUENCE [LARGE SCALE GENOMIC DNA]</scope>
    <source>
        <strain evidence="2">CCMP 1328</strain>
    </source>
</reference>
<name>A0A5J4YQ01_PORPP</name>
<dbReference type="InterPro" id="IPR052999">
    <property type="entry name" value="PTS1_Protein"/>
</dbReference>
<gene>
    <name evidence="1" type="ORF">FVE85_9312</name>
</gene>
<dbReference type="PANTHER" id="PTHR28180:SF2">
    <property type="entry name" value="PEROXISOMAL PROTEIN 2"/>
    <property type="match status" value="1"/>
</dbReference>
<dbReference type="Proteomes" id="UP000324585">
    <property type="component" value="Unassembled WGS sequence"/>
</dbReference>
<accession>A0A5J4YQ01</accession>
<protein>
    <recommendedName>
        <fullName evidence="3">Carboxymuconolactone decarboxylase-like domain-containing protein</fullName>
    </recommendedName>
</protein>
<dbReference type="OrthoDB" id="5537330at2759"/>